<evidence type="ECO:0000256" key="1">
    <source>
        <dbReference type="ARBA" id="ARBA00022741"/>
    </source>
</evidence>
<organism evidence="4">
    <name type="scientific">Sesamum radiatum</name>
    <name type="common">Black benniseed</name>
    <dbReference type="NCBI Taxonomy" id="300843"/>
    <lineage>
        <taxon>Eukaryota</taxon>
        <taxon>Viridiplantae</taxon>
        <taxon>Streptophyta</taxon>
        <taxon>Embryophyta</taxon>
        <taxon>Tracheophyta</taxon>
        <taxon>Spermatophyta</taxon>
        <taxon>Magnoliopsida</taxon>
        <taxon>eudicotyledons</taxon>
        <taxon>Gunneridae</taxon>
        <taxon>Pentapetalae</taxon>
        <taxon>asterids</taxon>
        <taxon>lamiids</taxon>
        <taxon>Lamiales</taxon>
        <taxon>Pedaliaceae</taxon>
        <taxon>Sesamum</taxon>
    </lineage>
</organism>
<dbReference type="PANTHER" id="PTHR45639">
    <property type="entry name" value="HSC70CB, ISOFORM G-RELATED"/>
    <property type="match status" value="1"/>
</dbReference>
<evidence type="ECO:0000313" key="4">
    <source>
        <dbReference type="EMBL" id="KAL0277979.1"/>
    </source>
</evidence>
<dbReference type="Gene3D" id="1.20.1270.10">
    <property type="match status" value="1"/>
</dbReference>
<dbReference type="GO" id="GO:0005634">
    <property type="term" value="C:nucleus"/>
    <property type="evidence" value="ECO:0007669"/>
    <property type="project" value="TreeGrafter"/>
</dbReference>
<feature type="region of interest" description="Disordered" evidence="3">
    <location>
        <begin position="266"/>
        <end position="302"/>
    </location>
</feature>
<feature type="compositionally biased region" description="Polar residues" evidence="3">
    <location>
        <begin position="287"/>
        <end position="302"/>
    </location>
</feature>
<reference evidence="4" key="2">
    <citation type="journal article" date="2024" name="Plant">
        <title>Genomic evolution and insights into agronomic trait innovations of Sesamum species.</title>
        <authorList>
            <person name="Miao H."/>
            <person name="Wang L."/>
            <person name="Qu L."/>
            <person name="Liu H."/>
            <person name="Sun Y."/>
            <person name="Le M."/>
            <person name="Wang Q."/>
            <person name="Wei S."/>
            <person name="Zheng Y."/>
            <person name="Lin W."/>
            <person name="Duan Y."/>
            <person name="Cao H."/>
            <person name="Xiong S."/>
            <person name="Wang X."/>
            <person name="Wei L."/>
            <person name="Li C."/>
            <person name="Ma Q."/>
            <person name="Ju M."/>
            <person name="Zhao R."/>
            <person name="Li G."/>
            <person name="Mu C."/>
            <person name="Tian Q."/>
            <person name="Mei H."/>
            <person name="Zhang T."/>
            <person name="Gao T."/>
            <person name="Zhang H."/>
        </authorList>
    </citation>
    <scope>NUCLEOTIDE SEQUENCE</scope>
    <source>
        <strain evidence="4">G02</strain>
    </source>
</reference>
<keyword evidence="4" id="KW-0346">Stress response</keyword>
<name>A0AAW2I6Z6_SESRA</name>
<dbReference type="AlphaFoldDB" id="A0AAW2I6Z6"/>
<dbReference type="GO" id="GO:0005829">
    <property type="term" value="C:cytosol"/>
    <property type="evidence" value="ECO:0007669"/>
    <property type="project" value="TreeGrafter"/>
</dbReference>
<evidence type="ECO:0000256" key="2">
    <source>
        <dbReference type="ARBA" id="ARBA00022840"/>
    </source>
</evidence>
<evidence type="ECO:0000256" key="3">
    <source>
        <dbReference type="SAM" id="MobiDB-lite"/>
    </source>
</evidence>
<feature type="non-terminal residue" evidence="4">
    <location>
        <position position="302"/>
    </location>
</feature>
<dbReference type="InterPro" id="IPR013126">
    <property type="entry name" value="Hsp_70_fam"/>
</dbReference>
<dbReference type="PANTHER" id="PTHR45639:SF4">
    <property type="entry name" value="HSC70CB, ISOFORM G"/>
    <property type="match status" value="1"/>
</dbReference>
<keyword evidence="1" id="KW-0547">Nucleotide-binding</keyword>
<feature type="compositionally biased region" description="Basic residues" evidence="3">
    <location>
        <begin position="1"/>
        <end position="17"/>
    </location>
</feature>
<protein>
    <submittedName>
        <fullName evidence="4">Heat shock protein 15</fullName>
    </submittedName>
</protein>
<gene>
    <name evidence="4" type="ORF">Sradi_7308000</name>
</gene>
<dbReference type="GO" id="GO:0140662">
    <property type="term" value="F:ATP-dependent protein folding chaperone"/>
    <property type="evidence" value="ECO:0007669"/>
    <property type="project" value="InterPro"/>
</dbReference>
<sequence length="302" mass="35697">MFQLRKTRRKMRPRWKQTRPPSTAGTDEKYARCSKTMALGLKMVRRSLEIRHLRWIQIPRWRLQRKRLRRPMCLYQKLFMEDWQLQICRKLWRRSLKWLCRIVMEETKDKRMLRLMFYDMRNKLHDKYHEFVTESDRDQLISKLQEVEDWLYEEGEDETKGVYIAKLDELKRQGGPIEQRYKEHADRGSVIDQLIYCINSLPRGSNVAGSKFDHIDVAEKQKVLNECVEAEAWLREKKQHQDTLPKYATPVLLSADVRKKAEALDSFAGNHDETKACKPATPRGSIPASSQGGESNSQGADT</sequence>
<proteinExistence type="predicted"/>
<comment type="caution">
    <text evidence="4">The sequence shown here is derived from an EMBL/GenBank/DDBJ whole genome shotgun (WGS) entry which is preliminary data.</text>
</comment>
<dbReference type="GO" id="GO:0005524">
    <property type="term" value="F:ATP binding"/>
    <property type="evidence" value="ECO:0007669"/>
    <property type="project" value="UniProtKB-KW"/>
</dbReference>
<keyword evidence="2" id="KW-0067">ATP-binding</keyword>
<dbReference type="SUPFAM" id="SSF100934">
    <property type="entry name" value="Heat shock protein 70kD (HSP70), C-terminal subdomain"/>
    <property type="match status" value="1"/>
</dbReference>
<dbReference type="FunFam" id="1.20.1270.10:FF:000002">
    <property type="entry name" value="Heat shock 70 kDa protein 4"/>
    <property type="match status" value="1"/>
</dbReference>
<dbReference type="EMBL" id="JACGWJ010001692">
    <property type="protein sequence ID" value="KAL0277979.1"/>
    <property type="molecule type" value="Genomic_DNA"/>
</dbReference>
<feature type="region of interest" description="Disordered" evidence="3">
    <location>
        <begin position="1"/>
        <end position="27"/>
    </location>
</feature>
<reference evidence="4" key="1">
    <citation type="submission" date="2020-06" db="EMBL/GenBank/DDBJ databases">
        <authorList>
            <person name="Li T."/>
            <person name="Hu X."/>
            <person name="Zhang T."/>
            <person name="Song X."/>
            <person name="Zhang H."/>
            <person name="Dai N."/>
            <person name="Sheng W."/>
            <person name="Hou X."/>
            <person name="Wei L."/>
        </authorList>
    </citation>
    <scope>NUCLEOTIDE SEQUENCE</scope>
    <source>
        <strain evidence="4">G02</strain>
        <tissue evidence="4">Leaf</tissue>
    </source>
</reference>
<accession>A0AAW2I6Z6</accession>
<dbReference type="InterPro" id="IPR029048">
    <property type="entry name" value="HSP70_C_sf"/>
</dbReference>